<dbReference type="KEGG" id="sqz:FQU76_29440"/>
<evidence type="ECO:0000313" key="1">
    <source>
        <dbReference type="EMBL" id="QDY79985.1"/>
    </source>
</evidence>
<reference evidence="1 2" key="1">
    <citation type="submission" date="2019-07" db="EMBL/GenBank/DDBJ databases">
        <authorList>
            <person name="Zhu P."/>
        </authorList>
    </citation>
    <scope>NUCLEOTIDE SEQUENCE [LARGE SCALE GENOMIC DNA]</scope>
    <source>
        <strain evidence="1 2">SSL-25</strain>
    </source>
</reference>
<evidence type="ECO:0000313" key="2">
    <source>
        <dbReference type="Proteomes" id="UP000320580"/>
    </source>
</evidence>
<dbReference type="Proteomes" id="UP000320580">
    <property type="component" value="Chromosome"/>
</dbReference>
<dbReference type="InterPro" id="IPR007995">
    <property type="entry name" value="DUF742"/>
</dbReference>
<dbReference type="OrthoDB" id="4274007at2"/>
<sequence length="123" mass="12889">MPLPLDRPLLDDAAGKLIRPYTVSGGRTHPTAALDLLSLVLATGAAPGAQTGPEHLQALALCQGPLTVAELSAHLKLPVAVTKVLVSDLVDGGAITVRPPHHQDHPTDRSLLEAVLDGLRRRL</sequence>
<dbReference type="PANTHER" id="PTHR36221:SF1">
    <property type="entry name" value="DUF742 DOMAIN-CONTAINING PROTEIN"/>
    <property type="match status" value="1"/>
</dbReference>
<dbReference type="PANTHER" id="PTHR36221">
    <property type="entry name" value="DUF742 DOMAIN-CONTAINING PROTEIN"/>
    <property type="match status" value="1"/>
</dbReference>
<accession>A0A5B8JE11</accession>
<dbReference type="Pfam" id="PF05331">
    <property type="entry name" value="DUF742"/>
    <property type="match status" value="1"/>
</dbReference>
<dbReference type="EMBL" id="CP042266">
    <property type="protein sequence ID" value="QDY79985.1"/>
    <property type="molecule type" value="Genomic_DNA"/>
</dbReference>
<dbReference type="RefSeq" id="WP_146483356.1">
    <property type="nucleotide sequence ID" value="NZ_CP042266.1"/>
</dbReference>
<keyword evidence="2" id="KW-1185">Reference proteome</keyword>
<proteinExistence type="predicted"/>
<dbReference type="AlphaFoldDB" id="A0A5B8JE11"/>
<organism evidence="1 2">
    <name type="scientific">Streptomyces qinzhouensis</name>
    <dbReference type="NCBI Taxonomy" id="2599401"/>
    <lineage>
        <taxon>Bacteria</taxon>
        <taxon>Bacillati</taxon>
        <taxon>Actinomycetota</taxon>
        <taxon>Actinomycetes</taxon>
        <taxon>Kitasatosporales</taxon>
        <taxon>Streptomycetaceae</taxon>
        <taxon>Streptomyces</taxon>
    </lineage>
</organism>
<name>A0A5B8JE11_9ACTN</name>
<protein>
    <submittedName>
        <fullName evidence="1">DUF742 domain-containing protein</fullName>
    </submittedName>
</protein>
<gene>
    <name evidence="1" type="ORF">FQU76_29440</name>
</gene>